<comment type="cofactor">
    <cofactor evidence="1 4">
        <name>Mg(2+)</name>
        <dbReference type="ChEBI" id="CHEBI:18420"/>
    </cofactor>
</comment>
<comment type="similarity">
    <text evidence="2 4">Belongs to the terpene synthase family.</text>
</comment>
<sequence>MGSSREETILLLSLKVVDGDQDQDQDGGHGNNLRLPHVELIAKLRGQVLHVPDMLDVFSSWPRGGRNKYHARLKARFDELIEEVFPDEEMRKRAAKNDFAFFTSCWFPDADWDDLLTVGLFSFWLFHCDDAMDDLDGTVARDYAASCRYRRQVLDYTRWSLGLGPVVGDGNSKGWMARFLSWFCPLRKWSPPAPNLPNTVFKEYGVRTQAGTSKVFREMFWAEIKQYIDHCEIEQRERMTGEMADTLDGYLRIRHHTSAVRAYGFVTQQGTNIRLSVSIMKSPQMQALWDEITIIIIIINDILSVKKELAAGAVHNAVPVMYSLGKPLDVVMGELMVRLASCRDRFDGIAQSVLAMARSESEKKDLEKFIDGLRTNATGTIEFCKLADRYRNEKYFNEDGSMDVVL</sequence>
<proteinExistence type="inferred from homology"/>
<dbReference type="SFLD" id="SFLDG01020">
    <property type="entry name" value="Terpene_Cyclase_Like_2"/>
    <property type="match status" value="1"/>
</dbReference>
<evidence type="ECO:0000256" key="3">
    <source>
        <dbReference type="ARBA" id="ARBA00022842"/>
    </source>
</evidence>
<dbReference type="SUPFAM" id="SSF48576">
    <property type="entry name" value="Terpenoid synthases"/>
    <property type="match status" value="1"/>
</dbReference>
<name>A0AAJ0B8C2_9PEZI</name>
<evidence type="ECO:0000313" key="6">
    <source>
        <dbReference type="Proteomes" id="UP001239445"/>
    </source>
</evidence>
<keyword evidence="3 4" id="KW-0460">Magnesium</keyword>
<evidence type="ECO:0000313" key="5">
    <source>
        <dbReference type="EMBL" id="KAK1753541.1"/>
    </source>
</evidence>
<dbReference type="Gene3D" id="1.10.600.10">
    <property type="entry name" value="Farnesyl Diphosphate Synthase"/>
    <property type="match status" value="1"/>
</dbReference>
<dbReference type="PANTHER" id="PTHR35201">
    <property type="entry name" value="TERPENE SYNTHASE"/>
    <property type="match status" value="1"/>
</dbReference>
<dbReference type="EMBL" id="MU839837">
    <property type="protein sequence ID" value="KAK1753541.1"/>
    <property type="molecule type" value="Genomic_DNA"/>
</dbReference>
<dbReference type="AlphaFoldDB" id="A0AAJ0B8C2"/>
<evidence type="ECO:0000256" key="4">
    <source>
        <dbReference type="RuleBase" id="RU366034"/>
    </source>
</evidence>
<gene>
    <name evidence="5" type="ORF">QBC47DRAFT_430265</name>
</gene>
<accession>A0AAJ0B8C2</accession>
<dbReference type="Pfam" id="PF19086">
    <property type="entry name" value="Terpene_syn_C_2"/>
    <property type="match status" value="1"/>
</dbReference>
<dbReference type="InterPro" id="IPR034686">
    <property type="entry name" value="Terpene_cyclase-like_2"/>
</dbReference>
<dbReference type="EC" id="4.2.3.-" evidence="4"/>
<dbReference type="GO" id="GO:0008299">
    <property type="term" value="P:isoprenoid biosynthetic process"/>
    <property type="evidence" value="ECO:0007669"/>
    <property type="project" value="UniProtKB-ARBA"/>
</dbReference>
<keyword evidence="6" id="KW-1185">Reference proteome</keyword>
<dbReference type="PANTHER" id="PTHR35201:SF4">
    <property type="entry name" value="BETA-PINACENE SYNTHASE-RELATED"/>
    <property type="match status" value="1"/>
</dbReference>
<reference evidence="5" key="1">
    <citation type="submission" date="2023-06" db="EMBL/GenBank/DDBJ databases">
        <title>Genome-scale phylogeny and comparative genomics of the fungal order Sordariales.</title>
        <authorList>
            <consortium name="Lawrence Berkeley National Laboratory"/>
            <person name="Hensen N."/>
            <person name="Bonometti L."/>
            <person name="Westerberg I."/>
            <person name="Brannstrom I.O."/>
            <person name="Guillou S."/>
            <person name="Cros-Aarteil S."/>
            <person name="Calhoun S."/>
            <person name="Haridas S."/>
            <person name="Kuo A."/>
            <person name="Mondo S."/>
            <person name="Pangilinan J."/>
            <person name="Riley R."/>
            <person name="Labutti K."/>
            <person name="Andreopoulos B."/>
            <person name="Lipzen A."/>
            <person name="Chen C."/>
            <person name="Yanf M."/>
            <person name="Daum C."/>
            <person name="Ng V."/>
            <person name="Clum A."/>
            <person name="Steindorff A."/>
            <person name="Ohm R."/>
            <person name="Martin F."/>
            <person name="Silar P."/>
            <person name="Natvig D."/>
            <person name="Lalanne C."/>
            <person name="Gautier V."/>
            <person name="Ament-Velasquez S.L."/>
            <person name="Kruys A."/>
            <person name="Hutchinson M.I."/>
            <person name="Powell A.J."/>
            <person name="Barry K."/>
            <person name="Miller A.N."/>
            <person name="Grigoriev I.V."/>
            <person name="Debuchy R."/>
            <person name="Gladieux P."/>
            <person name="Thoren M.H."/>
            <person name="Johannesson H."/>
        </authorList>
    </citation>
    <scope>NUCLEOTIDE SEQUENCE</scope>
    <source>
        <strain evidence="5">PSN4</strain>
    </source>
</reference>
<dbReference type="GO" id="GO:0046872">
    <property type="term" value="F:metal ion binding"/>
    <property type="evidence" value="ECO:0007669"/>
    <property type="project" value="UniProtKB-KW"/>
</dbReference>
<protein>
    <recommendedName>
        <fullName evidence="4">Terpene synthase</fullName>
        <ecNumber evidence="4">4.2.3.-</ecNumber>
    </recommendedName>
</protein>
<keyword evidence="4" id="KW-0456">Lyase</keyword>
<keyword evidence="4" id="KW-0479">Metal-binding</keyword>
<comment type="caution">
    <text evidence="5">The sequence shown here is derived from an EMBL/GenBank/DDBJ whole genome shotgun (WGS) entry which is preliminary data.</text>
</comment>
<dbReference type="SFLD" id="SFLDS00005">
    <property type="entry name" value="Isoprenoid_Synthase_Type_I"/>
    <property type="match status" value="1"/>
</dbReference>
<dbReference type="Proteomes" id="UP001239445">
    <property type="component" value="Unassembled WGS sequence"/>
</dbReference>
<organism evidence="5 6">
    <name type="scientific">Echria macrotheca</name>
    <dbReference type="NCBI Taxonomy" id="438768"/>
    <lineage>
        <taxon>Eukaryota</taxon>
        <taxon>Fungi</taxon>
        <taxon>Dikarya</taxon>
        <taxon>Ascomycota</taxon>
        <taxon>Pezizomycotina</taxon>
        <taxon>Sordariomycetes</taxon>
        <taxon>Sordariomycetidae</taxon>
        <taxon>Sordariales</taxon>
        <taxon>Schizotheciaceae</taxon>
        <taxon>Echria</taxon>
    </lineage>
</organism>
<evidence type="ECO:0000256" key="2">
    <source>
        <dbReference type="ARBA" id="ARBA00006333"/>
    </source>
</evidence>
<evidence type="ECO:0000256" key="1">
    <source>
        <dbReference type="ARBA" id="ARBA00001946"/>
    </source>
</evidence>
<dbReference type="InterPro" id="IPR008949">
    <property type="entry name" value="Isoprenoid_synthase_dom_sf"/>
</dbReference>
<dbReference type="GO" id="GO:0010333">
    <property type="term" value="F:terpene synthase activity"/>
    <property type="evidence" value="ECO:0007669"/>
    <property type="project" value="InterPro"/>
</dbReference>